<dbReference type="STRING" id="1882918.BCY86_02120"/>
<feature type="transmembrane region" description="Helical" evidence="2">
    <location>
        <begin position="78"/>
        <end position="96"/>
    </location>
</feature>
<keyword evidence="2" id="KW-0812">Transmembrane</keyword>
<accession>A0A1L6MZ73</accession>
<dbReference type="InterPro" id="IPR029063">
    <property type="entry name" value="SAM-dependent_MTases_sf"/>
</dbReference>
<feature type="domain" description="Polysaccharide biosynthesis protein CapD-like" evidence="3">
    <location>
        <begin position="296"/>
        <end position="577"/>
    </location>
</feature>
<dbReference type="PANTHER" id="PTHR43318:SF1">
    <property type="entry name" value="POLYSACCHARIDE BIOSYNTHESIS PROTEIN EPSC-RELATED"/>
    <property type="match status" value="1"/>
</dbReference>
<dbReference type="AlphaFoldDB" id="A0A1L6MZ73"/>
<dbReference type="Gene3D" id="3.40.50.720">
    <property type="entry name" value="NAD(P)-binding Rossmann-like Domain"/>
    <property type="match status" value="2"/>
</dbReference>
<feature type="transmembrane region" description="Helical" evidence="2">
    <location>
        <begin position="36"/>
        <end position="57"/>
    </location>
</feature>
<keyword evidence="2" id="KW-1133">Transmembrane helix</keyword>
<dbReference type="EMBL" id="CP016908">
    <property type="protein sequence ID" value="APS00843.1"/>
    <property type="molecule type" value="Genomic_DNA"/>
</dbReference>
<dbReference type="SUPFAM" id="SSF53335">
    <property type="entry name" value="S-adenosyl-L-methionine-dependent methyltransferases"/>
    <property type="match status" value="1"/>
</dbReference>
<gene>
    <name evidence="4" type="ORF">BCY86_02120</name>
</gene>
<evidence type="ECO:0000313" key="4">
    <source>
        <dbReference type="EMBL" id="APS00843.1"/>
    </source>
</evidence>
<sequence>MKKTFGHMLKFWIDVGLLIVAYGLSFFLRFDGDIPSAYLTKLFFTLPYIIGTQYLCIKVAGTTKALWRYFSIYDFARLTQAIGFCTACFVSCSYLLRMNFMLWTRLQLALVPMSVLLIDAVLAIGGLVTTRICSRLLMKKRGLVSGEGSQAAVPALLVGAGQAGVMVVKELRSNHALNIKPVGFLDDDPLKIGSVIEGVPVLGKIEDIGVFIAKYQITQVLVTIASQSSSRIFRRIVWMCEGKNVSIKVIPGLGQIVGSKINLSQIRQVAIEDLLRRQPISLDEDLIRHSLYQQTVFLTGGGGSIGSELCRQILRFSPEKLIIVERNESGLFEIEQELKQNFPNIPVLAYVADICDPIRMEALLKKHSPSIVFHSAAYKHVPLMELNPIEAIRNNVLGTQLLADIANRYQVSKFVMISTDKAVNPTSVMGASKRAAEIYIHALSKRSQTAFSSVRFGNVLGSVGSVVPIFQKQIRQGGPVRITHPEMKRYFMTIAEASQLVLQAAALGKGGEIFILDMGEPVKIVDLAKDLIALSGLQEGEDIEIVYTGIRPGEKLFEELTLTGENAVATTHPQVFIGCFVATPWEDVKRYFNLLGELSPMSSEEQVKRLLRRLIPEYSPLSAMDGVLESGVKTEKVMGGLSL</sequence>
<feature type="transmembrane region" description="Helical" evidence="2">
    <location>
        <begin position="108"/>
        <end position="130"/>
    </location>
</feature>
<evidence type="ECO:0000259" key="3">
    <source>
        <dbReference type="Pfam" id="PF02719"/>
    </source>
</evidence>
<proteinExistence type="inferred from homology"/>
<dbReference type="InterPro" id="IPR051203">
    <property type="entry name" value="Polysaccharide_Synthase-Rel"/>
</dbReference>
<protein>
    <recommendedName>
        <fullName evidence="3">Polysaccharide biosynthesis protein CapD-like domain-containing protein</fullName>
    </recommendedName>
</protein>
<organism evidence="4 5">
    <name type="scientific">Pajaroellobacter abortibovis</name>
    <dbReference type="NCBI Taxonomy" id="1882918"/>
    <lineage>
        <taxon>Bacteria</taxon>
        <taxon>Pseudomonadati</taxon>
        <taxon>Myxococcota</taxon>
        <taxon>Polyangia</taxon>
        <taxon>Polyangiales</taxon>
        <taxon>Polyangiaceae</taxon>
    </lineage>
</organism>
<dbReference type="InterPro" id="IPR036291">
    <property type="entry name" value="NAD(P)-bd_dom_sf"/>
</dbReference>
<evidence type="ECO:0000256" key="1">
    <source>
        <dbReference type="ARBA" id="ARBA00007430"/>
    </source>
</evidence>
<dbReference type="SUPFAM" id="SSF51735">
    <property type="entry name" value="NAD(P)-binding Rossmann-fold domains"/>
    <property type="match status" value="1"/>
</dbReference>
<keyword evidence="2" id="KW-0472">Membrane</keyword>
<feature type="transmembrane region" description="Helical" evidence="2">
    <location>
        <begin position="12"/>
        <end position="30"/>
    </location>
</feature>
<evidence type="ECO:0000313" key="5">
    <source>
        <dbReference type="Proteomes" id="UP000185544"/>
    </source>
</evidence>
<name>A0A1L6MZ73_9BACT</name>
<evidence type="ECO:0000256" key="2">
    <source>
        <dbReference type="SAM" id="Phobius"/>
    </source>
</evidence>
<reference evidence="4 5" key="1">
    <citation type="submission" date="2016-08" db="EMBL/GenBank/DDBJ databases">
        <title>Identification and validation of antigenic proteins from Pajaroellobacter abortibovis using de-novo genome sequence assembly and reverse vaccinology.</title>
        <authorList>
            <person name="Welly B.T."/>
            <person name="Miller M.R."/>
            <person name="Stott J.L."/>
            <person name="Blanchard M.T."/>
            <person name="Islas-Trejo A.D."/>
            <person name="O'Rourke S.M."/>
            <person name="Young A.E."/>
            <person name="Medrano J.F."/>
            <person name="Van Eenennaam A.L."/>
        </authorList>
    </citation>
    <scope>NUCLEOTIDE SEQUENCE [LARGE SCALE GENOMIC DNA]</scope>
    <source>
        <strain evidence="4 5">BTF92-0548A/99-0131</strain>
    </source>
</reference>
<dbReference type="RefSeq" id="WP_075277518.1">
    <property type="nucleotide sequence ID" value="NZ_CP016908.1"/>
</dbReference>
<dbReference type="Pfam" id="PF13727">
    <property type="entry name" value="CoA_binding_3"/>
    <property type="match status" value="1"/>
</dbReference>
<dbReference type="PANTHER" id="PTHR43318">
    <property type="entry name" value="UDP-N-ACETYLGLUCOSAMINE 4,6-DEHYDRATASE"/>
    <property type="match status" value="1"/>
</dbReference>
<dbReference type="OrthoDB" id="9769113at2"/>
<dbReference type="CDD" id="cd05237">
    <property type="entry name" value="UDP_invert_4-6DH_SDR_e"/>
    <property type="match status" value="1"/>
</dbReference>
<dbReference type="InterPro" id="IPR003869">
    <property type="entry name" value="Polysac_CapD-like"/>
</dbReference>
<dbReference type="Proteomes" id="UP000185544">
    <property type="component" value="Chromosome"/>
</dbReference>
<comment type="similarity">
    <text evidence="1">Belongs to the polysaccharide synthase family.</text>
</comment>
<dbReference type="Pfam" id="PF02719">
    <property type="entry name" value="Polysacc_synt_2"/>
    <property type="match status" value="1"/>
</dbReference>
<dbReference type="KEGG" id="pabo:BCY86_02120"/>
<keyword evidence="5" id="KW-1185">Reference proteome</keyword>